<dbReference type="CDD" id="cd00167">
    <property type="entry name" value="SANT"/>
    <property type="match status" value="1"/>
</dbReference>
<dbReference type="InterPro" id="IPR001005">
    <property type="entry name" value="SANT/Myb"/>
</dbReference>
<gene>
    <name evidence="3" type="ORF">BDA99DRAFT_537451</name>
</gene>
<evidence type="ECO:0000256" key="1">
    <source>
        <dbReference type="SAM" id="MobiDB-lite"/>
    </source>
</evidence>
<dbReference type="PROSITE" id="PS50090">
    <property type="entry name" value="MYB_LIKE"/>
    <property type="match status" value="1"/>
</dbReference>
<feature type="compositionally biased region" description="Low complexity" evidence="1">
    <location>
        <begin position="138"/>
        <end position="159"/>
    </location>
</feature>
<comment type="caution">
    <text evidence="3">The sequence shown here is derived from an EMBL/GenBank/DDBJ whole genome shotgun (WGS) entry which is preliminary data.</text>
</comment>
<dbReference type="AlphaFoldDB" id="A0AAD5KAD3"/>
<evidence type="ECO:0000313" key="4">
    <source>
        <dbReference type="Proteomes" id="UP001209540"/>
    </source>
</evidence>
<dbReference type="Gene3D" id="1.10.10.60">
    <property type="entry name" value="Homeodomain-like"/>
    <property type="match status" value="1"/>
</dbReference>
<feature type="region of interest" description="Disordered" evidence="1">
    <location>
        <begin position="275"/>
        <end position="305"/>
    </location>
</feature>
<dbReference type="Pfam" id="PF13921">
    <property type="entry name" value="Myb_DNA-bind_6"/>
    <property type="match status" value="1"/>
</dbReference>
<accession>A0AAD5KAD3</accession>
<reference evidence="3" key="1">
    <citation type="journal article" date="2022" name="IScience">
        <title>Evolution of zygomycete secretomes and the origins of terrestrial fungal ecologies.</title>
        <authorList>
            <person name="Chang Y."/>
            <person name="Wang Y."/>
            <person name="Mondo S."/>
            <person name="Ahrendt S."/>
            <person name="Andreopoulos W."/>
            <person name="Barry K."/>
            <person name="Beard J."/>
            <person name="Benny G.L."/>
            <person name="Blankenship S."/>
            <person name="Bonito G."/>
            <person name="Cuomo C."/>
            <person name="Desiro A."/>
            <person name="Gervers K.A."/>
            <person name="Hundley H."/>
            <person name="Kuo A."/>
            <person name="LaButti K."/>
            <person name="Lang B.F."/>
            <person name="Lipzen A."/>
            <person name="O'Donnell K."/>
            <person name="Pangilinan J."/>
            <person name="Reynolds N."/>
            <person name="Sandor L."/>
            <person name="Smith M.E."/>
            <person name="Tsang A."/>
            <person name="Grigoriev I.V."/>
            <person name="Stajich J.E."/>
            <person name="Spatafora J.W."/>
        </authorList>
    </citation>
    <scope>NUCLEOTIDE SEQUENCE</scope>
    <source>
        <strain evidence="3">RSA 2281</strain>
    </source>
</reference>
<name>A0AAD5KAD3_9FUNG</name>
<feature type="domain" description="Myb-like" evidence="2">
    <location>
        <begin position="220"/>
        <end position="265"/>
    </location>
</feature>
<evidence type="ECO:0000259" key="2">
    <source>
        <dbReference type="PROSITE" id="PS50090"/>
    </source>
</evidence>
<dbReference type="InterPro" id="IPR009057">
    <property type="entry name" value="Homeodomain-like_sf"/>
</dbReference>
<organism evidence="3 4">
    <name type="scientific">Phascolomyces articulosus</name>
    <dbReference type="NCBI Taxonomy" id="60185"/>
    <lineage>
        <taxon>Eukaryota</taxon>
        <taxon>Fungi</taxon>
        <taxon>Fungi incertae sedis</taxon>
        <taxon>Mucoromycota</taxon>
        <taxon>Mucoromycotina</taxon>
        <taxon>Mucoromycetes</taxon>
        <taxon>Mucorales</taxon>
        <taxon>Lichtheimiaceae</taxon>
        <taxon>Phascolomyces</taxon>
    </lineage>
</organism>
<feature type="region of interest" description="Disordered" evidence="1">
    <location>
        <begin position="67"/>
        <end position="109"/>
    </location>
</feature>
<dbReference type="EMBL" id="JAIXMP010000013">
    <property type="protein sequence ID" value="KAI9263450.1"/>
    <property type="molecule type" value="Genomic_DNA"/>
</dbReference>
<keyword evidence="4" id="KW-1185">Reference proteome</keyword>
<feature type="compositionally biased region" description="Acidic residues" evidence="1">
    <location>
        <begin position="70"/>
        <end position="92"/>
    </location>
</feature>
<dbReference type="Proteomes" id="UP001209540">
    <property type="component" value="Unassembled WGS sequence"/>
</dbReference>
<dbReference type="SUPFAM" id="SSF46689">
    <property type="entry name" value="Homeodomain-like"/>
    <property type="match status" value="1"/>
</dbReference>
<reference evidence="3" key="2">
    <citation type="submission" date="2023-02" db="EMBL/GenBank/DDBJ databases">
        <authorList>
            <consortium name="DOE Joint Genome Institute"/>
            <person name="Mondo S.J."/>
            <person name="Chang Y."/>
            <person name="Wang Y."/>
            <person name="Ahrendt S."/>
            <person name="Andreopoulos W."/>
            <person name="Barry K."/>
            <person name="Beard J."/>
            <person name="Benny G.L."/>
            <person name="Blankenship S."/>
            <person name="Bonito G."/>
            <person name="Cuomo C."/>
            <person name="Desiro A."/>
            <person name="Gervers K.A."/>
            <person name="Hundley H."/>
            <person name="Kuo A."/>
            <person name="LaButti K."/>
            <person name="Lang B.F."/>
            <person name="Lipzen A."/>
            <person name="O'Donnell K."/>
            <person name="Pangilinan J."/>
            <person name="Reynolds N."/>
            <person name="Sandor L."/>
            <person name="Smith M.W."/>
            <person name="Tsang A."/>
            <person name="Grigoriev I.V."/>
            <person name="Stajich J.E."/>
            <person name="Spatafora J.W."/>
        </authorList>
    </citation>
    <scope>NUCLEOTIDE SEQUENCE</scope>
    <source>
        <strain evidence="3">RSA 2281</strain>
    </source>
</reference>
<sequence>MAPGHKTSNEDKRWLIVGAYHTGVPEKTVARISGLSTTAVRQIYLNHQQTGTPSLPKQLSRRVREKPIVEYDEDGNLIDDNDDSDIEEEEEERETKKRRRVIPKQSVKITHQPTTKDVIAYVVQQVHQTNGVDRWDISSSSSPSLESVPSLASSPVSSSTATFWRPLTPPRDGSHPTTHLKSPSSPPVQFPPSPPQQHQHVPYLPPVGKFDQTIRGCEIWTREDDRILIEHMLDPGHGERWRELEAKLEGRHTAKLCSHRWEYLQMYFLKALDSASSSSSNSPSSSSTTVATTTTTTATTATTTQ</sequence>
<feature type="region of interest" description="Disordered" evidence="1">
    <location>
        <begin position="134"/>
        <end position="206"/>
    </location>
</feature>
<feature type="compositionally biased region" description="Pro residues" evidence="1">
    <location>
        <begin position="184"/>
        <end position="195"/>
    </location>
</feature>
<evidence type="ECO:0000313" key="3">
    <source>
        <dbReference type="EMBL" id="KAI9263450.1"/>
    </source>
</evidence>
<proteinExistence type="predicted"/>
<protein>
    <recommendedName>
        <fullName evidence="2">Myb-like domain-containing protein</fullName>
    </recommendedName>
</protein>